<evidence type="ECO:0000313" key="5">
    <source>
        <dbReference type="EMBL" id="PZQ45785.1"/>
    </source>
</evidence>
<dbReference type="InterPro" id="IPR002173">
    <property type="entry name" value="Carboh/pur_kinase_PfkB_CS"/>
</dbReference>
<dbReference type="EMBL" id="QFQB01000039">
    <property type="protein sequence ID" value="PZQ45785.1"/>
    <property type="molecule type" value="Genomic_DNA"/>
</dbReference>
<dbReference type="Gene3D" id="3.40.1190.20">
    <property type="match status" value="1"/>
</dbReference>
<organism evidence="5 6">
    <name type="scientific">Micavibrio aeruginosavorus</name>
    <dbReference type="NCBI Taxonomy" id="349221"/>
    <lineage>
        <taxon>Bacteria</taxon>
        <taxon>Pseudomonadati</taxon>
        <taxon>Bdellovibrionota</taxon>
        <taxon>Bdellovibrionia</taxon>
        <taxon>Bdellovibrionales</taxon>
        <taxon>Pseudobdellovibrionaceae</taxon>
        <taxon>Micavibrio</taxon>
    </lineage>
</organism>
<dbReference type="GO" id="GO:0016301">
    <property type="term" value="F:kinase activity"/>
    <property type="evidence" value="ECO:0007669"/>
    <property type="project" value="UniProtKB-KW"/>
</dbReference>
<gene>
    <name evidence="5" type="ORF">DI551_06505</name>
</gene>
<evidence type="ECO:0000256" key="2">
    <source>
        <dbReference type="ARBA" id="ARBA00022679"/>
    </source>
</evidence>
<evidence type="ECO:0000259" key="4">
    <source>
        <dbReference type="Pfam" id="PF00294"/>
    </source>
</evidence>
<evidence type="ECO:0000256" key="3">
    <source>
        <dbReference type="ARBA" id="ARBA00022777"/>
    </source>
</evidence>
<dbReference type="Gene3D" id="3.30.1110.10">
    <property type="match status" value="1"/>
</dbReference>
<dbReference type="SUPFAM" id="SSF53613">
    <property type="entry name" value="Ribokinase-like"/>
    <property type="match status" value="1"/>
</dbReference>
<keyword evidence="3 5" id="KW-0418">Kinase</keyword>
<evidence type="ECO:0000313" key="6">
    <source>
        <dbReference type="Proteomes" id="UP000249417"/>
    </source>
</evidence>
<dbReference type="Pfam" id="PF00294">
    <property type="entry name" value="PfkB"/>
    <property type="match status" value="1"/>
</dbReference>
<protein>
    <submittedName>
        <fullName evidence="5">Adenosine kinase</fullName>
    </submittedName>
</protein>
<dbReference type="AlphaFoldDB" id="A0A2W5N4U8"/>
<sequence length="334" mass="35516">MPKTQYGVVAIGNAIVDVLSHATDAFVTEQAEKYGMPRGGMTLVTPERALQLYDSMGPAVEMSGGSAGNTIACYASFGGAGAYIGKVGKDQLGEIYRHDMKAIGVTHQTAPVSSGTATARCMILVTPDGQRTMNTFLGACVELSPADIDEEIIKASAITYLEGYLFDPPLAMEAFYKAAKIAHEADRKVSLTLSDSFCVNRHRKAFQDFVENEVDILFANEEEIKALYEVEHFDDVIPVLKDKCGIIAITRSEKGSVIVRGDSITTVKAAPVGKIMDTTGAGDAYAAGFLFGLTEGMSMAQCGELGSLAAAEVISHMGPRPEIELATLIPRNAA</sequence>
<dbReference type="PROSITE" id="PS00584">
    <property type="entry name" value="PFKB_KINASES_2"/>
    <property type="match status" value="1"/>
</dbReference>
<name>A0A2W5N4U8_9BACT</name>
<dbReference type="PANTHER" id="PTHR43320">
    <property type="entry name" value="SUGAR KINASE"/>
    <property type="match status" value="1"/>
</dbReference>
<feature type="domain" description="Carbohydrate kinase PfkB" evidence="4">
    <location>
        <begin position="63"/>
        <end position="321"/>
    </location>
</feature>
<dbReference type="InterPro" id="IPR011611">
    <property type="entry name" value="PfkB_dom"/>
</dbReference>
<comment type="similarity">
    <text evidence="1">Belongs to the carbohydrate kinase PfkB family.</text>
</comment>
<keyword evidence="2" id="KW-0808">Transferase</keyword>
<dbReference type="InterPro" id="IPR052700">
    <property type="entry name" value="Carb_kinase_PfkB-like"/>
</dbReference>
<dbReference type="Proteomes" id="UP000249417">
    <property type="component" value="Unassembled WGS sequence"/>
</dbReference>
<dbReference type="InterPro" id="IPR029056">
    <property type="entry name" value="Ribokinase-like"/>
</dbReference>
<dbReference type="PANTHER" id="PTHR43320:SF3">
    <property type="entry name" value="CARBOHYDRATE KINASE PFKB DOMAIN-CONTAINING PROTEIN"/>
    <property type="match status" value="1"/>
</dbReference>
<comment type="caution">
    <text evidence="5">The sequence shown here is derived from an EMBL/GenBank/DDBJ whole genome shotgun (WGS) entry which is preliminary data.</text>
</comment>
<proteinExistence type="inferred from homology"/>
<accession>A0A2W5N4U8</accession>
<dbReference type="CDD" id="cd01168">
    <property type="entry name" value="adenosine_kinase"/>
    <property type="match status" value="1"/>
</dbReference>
<reference evidence="5 6" key="1">
    <citation type="submission" date="2017-08" db="EMBL/GenBank/DDBJ databases">
        <title>Infants hospitalized years apart are colonized by the same room-sourced microbial strains.</title>
        <authorList>
            <person name="Brooks B."/>
            <person name="Olm M.R."/>
            <person name="Firek B.A."/>
            <person name="Baker R."/>
            <person name="Thomas B.C."/>
            <person name="Morowitz M.J."/>
            <person name="Banfield J.F."/>
        </authorList>
    </citation>
    <scope>NUCLEOTIDE SEQUENCE [LARGE SCALE GENOMIC DNA]</scope>
    <source>
        <strain evidence="5">S2_005_002_R2_29</strain>
    </source>
</reference>
<evidence type="ECO:0000256" key="1">
    <source>
        <dbReference type="ARBA" id="ARBA00010688"/>
    </source>
</evidence>